<accession>A0ABX0PMR4</accession>
<dbReference type="InterPro" id="IPR011051">
    <property type="entry name" value="RmlC_Cupin_sf"/>
</dbReference>
<dbReference type="Pfam" id="PF00908">
    <property type="entry name" value="dTDP_sugar_isom"/>
    <property type="match status" value="1"/>
</dbReference>
<evidence type="ECO:0000256" key="5">
    <source>
        <dbReference type="RuleBase" id="RU364069"/>
    </source>
</evidence>
<comment type="catalytic activity">
    <reaction evidence="1 5">
        <text>dTDP-4-dehydro-6-deoxy-alpha-D-glucose = dTDP-4-dehydro-beta-L-rhamnose</text>
        <dbReference type="Rhea" id="RHEA:16969"/>
        <dbReference type="ChEBI" id="CHEBI:57649"/>
        <dbReference type="ChEBI" id="CHEBI:62830"/>
        <dbReference type="EC" id="5.1.3.13"/>
    </reaction>
</comment>
<dbReference type="GO" id="GO:0008830">
    <property type="term" value="F:dTDP-4-dehydrorhamnose 3,5-epimerase activity"/>
    <property type="evidence" value="ECO:0007669"/>
    <property type="project" value="UniProtKB-EC"/>
</dbReference>
<evidence type="ECO:0000313" key="7">
    <source>
        <dbReference type="Proteomes" id="UP001318321"/>
    </source>
</evidence>
<dbReference type="PANTHER" id="PTHR21047:SF2">
    <property type="entry name" value="THYMIDINE DIPHOSPHO-4-KETO-RHAMNOSE 3,5-EPIMERASE"/>
    <property type="match status" value="1"/>
</dbReference>
<dbReference type="InterPro" id="IPR000888">
    <property type="entry name" value="RmlC-like"/>
</dbReference>
<dbReference type="Proteomes" id="UP001318321">
    <property type="component" value="Unassembled WGS sequence"/>
</dbReference>
<dbReference type="RefSeq" id="WP_167110927.1">
    <property type="nucleotide sequence ID" value="NZ_JAAQTO010000006.1"/>
</dbReference>
<dbReference type="CDD" id="cd00438">
    <property type="entry name" value="cupin_RmlC"/>
    <property type="match status" value="1"/>
</dbReference>
<keyword evidence="5 6" id="KW-0413">Isomerase</keyword>
<dbReference type="EMBL" id="JAAQTO010000006">
    <property type="protein sequence ID" value="NIC04410.1"/>
    <property type="molecule type" value="Genomic_DNA"/>
</dbReference>
<proteinExistence type="inferred from homology"/>
<dbReference type="NCBIfam" id="TIGR01221">
    <property type="entry name" value="rmlC"/>
    <property type="match status" value="1"/>
</dbReference>
<keyword evidence="7" id="KW-1185">Reference proteome</keyword>
<reference evidence="6 7" key="1">
    <citation type="submission" date="2020-03" db="EMBL/GenBank/DDBJ databases">
        <title>Identification of Halomonas strains.</title>
        <authorList>
            <person name="Xiao Z."/>
            <person name="Dong F."/>
            <person name="Wang Z."/>
            <person name="Zhao J.-Y."/>
        </authorList>
    </citation>
    <scope>NUCLEOTIDE SEQUENCE [LARGE SCALE GENOMIC DNA]</scope>
    <source>
        <strain evidence="6 7">DX6</strain>
    </source>
</reference>
<evidence type="ECO:0000256" key="2">
    <source>
        <dbReference type="ARBA" id="ARBA00001997"/>
    </source>
</evidence>
<comment type="caution">
    <text evidence="6">The sequence shown here is derived from an EMBL/GenBank/DDBJ whole genome shotgun (WGS) entry which is preliminary data.</text>
</comment>
<dbReference type="EC" id="5.1.3.13" evidence="3 5"/>
<comment type="function">
    <text evidence="2 5">Catalyzes the epimerization of the C3' and C5'positions of dTDP-6-deoxy-D-xylo-4-hexulose, forming dTDP-6-deoxy-L-lyxo-4-hexulose.</text>
</comment>
<dbReference type="SUPFAM" id="SSF51182">
    <property type="entry name" value="RmlC-like cupins"/>
    <property type="match status" value="1"/>
</dbReference>
<sequence>MKFIQTDLKDAYLVELEPRGDDRGFFARTMCREEFSAIGIESDFVQQNTSFSAQRGTLRGLHFQKAPHGEDKLIRCISGAIIDVIVDIRQDSPTYMQHQIFELTSRNRMQLFVPKGFAHSFMTLTDNVEVSYLVTAPYTPSSEDGLRYDDEVLGIEWPLPVSVISDKDAGWPLMNERTSPLY</sequence>
<organism evidence="6 7">
    <name type="scientific">Billgrantia bachuensis</name>
    <dbReference type="NCBI Taxonomy" id="2717286"/>
    <lineage>
        <taxon>Bacteria</taxon>
        <taxon>Pseudomonadati</taxon>
        <taxon>Pseudomonadota</taxon>
        <taxon>Gammaproteobacteria</taxon>
        <taxon>Oceanospirillales</taxon>
        <taxon>Halomonadaceae</taxon>
        <taxon>Billgrantia</taxon>
    </lineage>
</organism>
<dbReference type="InterPro" id="IPR014710">
    <property type="entry name" value="RmlC-like_jellyroll"/>
</dbReference>
<evidence type="ECO:0000256" key="3">
    <source>
        <dbReference type="ARBA" id="ARBA00012098"/>
    </source>
</evidence>
<comment type="similarity">
    <text evidence="5">Belongs to the dTDP-4-dehydrorhamnose 3,5-epimerase family.</text>
</comment>
<comment type="pathway">
    <text evidence="5">Carbohydrate biosynthesis; dTDP-L-rhamnose biosynthesis.</text>
</comment>
<comment type="subunit">
    <text evidence="5">Homodimer.</text>
</comment>
<evidence type="ECO:0000256" key="1">
    <source>
        <dbReference type="ARBA" id="ARBA00001298"/>
    </source>
</evidence>
<gene>
    <name evidence="6" type="primary">rfbC</name>
    <name evidence="6" type="ORF">HBJ55_03085</name>
</gene>
<dbReference type="Gene3D" id="2.60.120.10">
    <property type="entry name" value="Jelly Rolls"/>
    <property type="match status" value="1"/>
</dbReference>
<evidence type="ECO:0000313" key="6">
    <source>
        <dbReference type="EMBL" id="NIC04410.1"/>
    </source>
</evidence>
<dbReference type="PANTHER" id="PTHR21047">
    <property type="entry name" value="DTDP-6-DEOXY-D-GLUCOSE-3,5 EPIMERASE"/>
    <property type="match status" value="1"/>
</dbReference>
<evidence type="ECO:0000256" key="4">
    <source>
        <dbReference type="ARBA" id="ARBA00019595"/>
    </source>
</evidence>
<protein>
    <recommendedName>
        <fullName evidence="4 5">dTDP-4-dehydrorhamnose 3,5-epimerase</fullName>
        <ecNumber evidence="3 5">5.1.3.13</ecNumber>
    </recommendedName>
    <alternativeName>
        <fullName evidence="5">Thymidine diphospho-4-keto-rhamnose 3,5-epimerase</fullName>
    </alternativeName>
</protein>
<name>A0ABX0PMR4_9GAMM</name>